<feature type="transmembrane region" description="Helical" evidence="1">
    <location>
        <begin position="27"/>
        <end position="53"/>
    </location>
</feature>
<evidence type="ECO:0000256" key="1">
    <source>
        <dbReference type="SAM" id="Phobius"/>
    </source>
</evidence>
<keyword evidence="1" id="KW-0472">Membrane</keyword>
<keyword evidence="1" id="KW-1133">Transmembrane helix</keyword>
<keyword evidence="1" id="KW-0812">Transmembrane</keyword>
<dbReference type="EMBL" id="FRDA01000001">
    <property type="protein sequence ID" value="SHM48990.1"/>
    <property type="molecule type" value="Genomic_DNA"/>
</dbReference>
<dbReference type="AlphaFoldDB" id="A0A1M7J7B6"/>
<dbReference type="Proteomes" id="UP000183983">
    <property type="component" value="Unassembled WGS sequence"/>
</dbReference>
<evidence type="ECO:0000313" key="2">
    <source>
        <dbReference type="EMBL" id="SHM48990.1"/>
    </source>
</evidence>
<accession>A0A1M7J7B6</accession>
<name>A0A1M7J7B6_9PSED</name>
<dbReference type="STRING" id="1190415.SAMN05216593_101167"/>
<proteinExistence type="predicted"/>
<evidence type="ECO:0000313" key="3">
    <source>
        <dbReference type="Proteomes" id="UP000183983"/>
    </source>
</evidence>
<reference evidence="2 3" key="1">
    <citation type="submission" date="2016-11" db="EMBL/GenBank/DDBJ databases">
        <authorList>
            <person name="Jaros S."/>
            <person name="Januszkiewicz K."/>
            <person name="Wedrychowicz H."/>
        </authorList>
    </citation>
    <scope>NUCLEOTIDE SEQUENCE [LARGE SCALE GENOMIC DNA]</scope>
    <source>
        <strain evidence="2 3">LMG 26898</strain>
    </source>
</reference>
<organism evidence="2 3">
    <name type="scientific">Pseudomonas asturiensis</name>
    <dbReference type="NCBI Taxonomy" id="1190415"/>
    <lineage>
        <taxon>Bacteria</taxon>
        <taxon>Pseudomonadati</taxon>
        <taxon>Pseudomonadota</taxon>
        <taxon>Gammaproteobacteria</taxon>
        <taxon>Pseudomonadales</taxon>
        <taxon>Pseudomonadaceae</taxon>
        <taxon>Pseudomonas</taxon>
    </lineage>
</organism>
<sequence length="91" mass="10194">MKERGVSTLLHTDYRAIHMPRNTPAGLIISLFALIASFALVWHIWWLAALGLVASVTTMVMRSNNDDIDYFIPAREVAEIEQARLKALAEA</sequence>
<gene>
    <name evidence="2" type="ORF">SAMN05216593_101167</name>
</gene>
<protein>
    <submittedName>
        <fullName evidence="2">Cytochrome o ubiquinol oxidase subunit 1</fullName>
    </submittedName>
</protein>